<evidence type="ECO:0000256" key="4">
    <source>
        <dbReference type="ARBA" id="ARBA00022692"/>
    </source>
</evidence>
<protein>
    <submittedName>
        <fullName evidence="9">Multisubunit Na+/H+ antiporter, MnhB subunit</fullName>
    </submittedName>
</protein>
<evidence type="ECO:0000256" key="1">
    <source>
        <dbReference type="ARBA" id="ARBA00004651"/>
    </source>
</evidence>
<comment type="similarity">
    <text evidence="2">Belongs to the CPA3 antiporters (TC 2.A.63) subunit B family.</text>
</comment>
<dbReference type="GO" id="GO:0005886">
    <property type="term" value="C:plasma membrane"/>
    <property type="evidence" value="ECO:0007669"/>
    <property type="project" value="UniProtKB-SubCell"/>
</dbReference>
<dbReference type="Proteomes" id="UP000046176">
    <property type="component" value="Unassembled WGS sequence"/>
</dbReference>
<dbReference type="PANTHER" id="PTHR33932">
    <property type="entry name" value="NA(+)/H(+) ANTIPORTER SUBUNIT B"/>
    <property type="match status" value="1"/>
</dbReference>
<evidence type="ECO:0000256" key="2">
    <source>
        <dbReference type="ARBA" id="ARBA00009425"/>
    </source>
</evidence>
<evidence type="ECO:0000256" key="7">
    <source>
        <dbReference type="SAM" id="Phobius"/>
    </source>
</evidence>
<feature type="transmembrane region" description="Helical" evidence="7">
    <location>
        <begin position="67"/>
        <end position="96"/>
    </location>
</feature>
<evidence type="ECO:0000256" key="3">
    <source>
        <dbReference type="ARBA" id="ARBA00022475"/>
    </source>
</evidence>
<keyword evidence="6 7" id="KW-0472">Membrane</keyword>
<feature type="transmembrane region" description="Helical" evidence="7">
    <location>
        <begin position="35"/>
        <end position="55"/>
    </location>
</feature>
<reference evidence="9 10" key="1">
    <citation type="submission" date="2014-08" db="EMBL/GenBank/DDBJ databases">
        <authorList>
            <person name="Chen Y.-H."/>
        </authorList>
    </citation>
    <scope>NUCLEOTIDE SEQUENCE [LARGE SCALE GENOMIC DNA]</scope>
</reference>
<comment type="subcellular location">
    <subcellularLocation>
        <location evidence="1">Cell membrane</location>
        <topology evidence="1">Multi-pass membrane protein</topology>
    </subcellularLocation>
</comment>
<dbReference type="RefSeq" id="WP_046669524.1">
    <property type="nucleotide sequence ID" value="NZ_CCRH01000028.1"/>
</dbReference>
<dbReference type="InterPro" id="IPR007182">
    <property type="entry name" value="MnhB"/>
</dbReference>
<evidence type="ECO:0000313" key="10">
    <source>
        <dbReference type="Proteomes" id="UP000046176"/>
    </source>
</evidence>
<dbReference type="OrthoDB" id="9798859at2"/>
<dbReference type="InterPro" id="IPR050622">
    <property type="entry name" value="CPA3_antiporter_subunitB"/>
</dbReference>
<feature type="domain" description="Na+/H+ antiporter MnhB subunit-related protein" evidence="8">
    <location>
        <begin position="5"/>
        <end position="127"/>
    </location>
</feature>
<dbReference type="AlphaFoldDB" id="A0A0T7G1M1"/>
<proteinExistence type="inferred from homology"/>
<feature type="transmembrane region" description="Helical" evidence="7">
    <location>
        <begin position="116"/>
        <end position="133"/>
    </location>
</feature>
<keyword evidence="5 7" id="KW-1133">Transmembrane helix</keyword>
<dbReference type="EMBL" id="CCRH01000028">
    <property type="protein sequence ID" value="CDZ41205.1"/>
    <property type="molecule type" value="Genomic_DNA"/>
</dbReference>
<evidence type="ECO:0000256" key="5">
    <source>
        <dbReference type="ARBA" id="ARBA00022989"/>
    </source>
</evidence>
<organism evidence="9 10">
    <name type="scientific">Neorhizobium galegae bv. officinalis</name>
    <dbReference type="NCBI Taxonomy" id="323656"/>
    <lineage>
        <taxon>Bacteria</taxon>
        <taxon>Pseudomonadati</taxon>
        <taxon>Pseudomonadota</taxon>
        <taxon>Alphaproteobacteria</taxon>
        <taxon>Hyphomicrobiales</taxon>
        <taxon>Rhizobiaceae</taxon>
        <taxon>Rhizobium/Agrobacterium group</taxon>
        <taxon>Neorhizobium</taxon>
    </lineage>
</organism>
<feature type="transmembrane region" description="Helical" evidence="7">
    <location>
        <begin position="12"/>
        <end position="29"/>
    </location>
</feature>
<dbReference type="Pfam" id="PF04039">
    <property type="entry name" value="MnhB"/>
    <property type="match status" value="1"/>
</dbReference>
<dbReference type="PANTHER" id="PTHR33932:SF4">
    <property type="entry name" value="NA(+)_H(+) ANTIPORTER SUBUNIT B"/>
    <property type="match status" value="1"/>
</dbReference>
<accession>A0A0T7G1M1</accession>
<dbReference type="NCBIfam" id="NF009163">
    <property type="entry name" value="PRK12509.1"/>
    <property type="match status" value="1"/>
</dbReference>
<evidence type="ECO:0000313" key="9">
    <source>
        <dbReference type="EMBL" id="CDZ41205.1"/>
    </source>
</evidence>
<name>A0A0T7G1M1_NEOGA</name>
<keyword evidence="3" id="KW-1003">Cell membrane</keyword>
<gene>
    <name evidence="9" type="ORF">NGAL_HAMBI1145_57850</name>
</gene>
<keyword evidence="4 7" id="KW-0812">Transmembrane</keyword>
<dbReference type="NCBIfam" id="NF009223">
    <property type="entry name" value="PRK12573.1"/>
    <property type="match status" value="1"/>
</dbReference>
<evidence type="ECO:0000259" key="8">
    <source>
        <dbReference type="Pfam" id="PF04039"/>
    </source>
</evidence>
<evidence type="ECO:0000256" key="6">
    <source>
        <dbReference type="ARBA" id="ARBA00023136"/>
    </source>
</evidence>
<sequence>MNTLILRTVAPSLTALMLLFSVFVLLRGHNEPGGGFIGGLIAASALAIYGIAFGVPSVRRAIRFHPMAIAGFGLLLATLSGALSIFFGVPFMTGLWVYPVIFDVELPLSTVMSFDIGVYLVVVGAITSIALALEQEPGSDVEGED</sequence>